<feature type="domain" description="DUF7730" evidence="1">
    <location>
        <begin position="2"/>
        <end position="204"/>
    </location>
</feature>
<dbReference type="Proteomes" id="UP001610432">
    <property type="component" value="Unassembled WGS sequence"/>
</dbReference>
<evidence type="ECO:0000259" key="1">
    <source>
        <dbReference type="Pfam" id="PF24864"/>
    </source>
</evidence>
<dbReference type="InterPro" id="IPR056632">
    <property type="entry name" value="DUF7730"/>
</dbReference>
<reference evidence="2 3" key="1">
    <citation type="submission" date="2024-07" db="EMBL/GenBank/DDBJ databases">
        <title>Section-level genome sequencing and comparative genomics of Aspergillus sections Usti and Cavernicolus.</title>
        <authorList>
            <consortium name="Lawrence Berkeley National Laboratory"/>
            <person name="Nybo J.L."/>
            <person name="Vesth T.C."/>
            <person name="Theobald S."/>
            <person name="Frisvad J.C."/>
            <person name="Larsen T.O."/>
            <person name="Kjaerboelling I."/>
            <person name="Rothschild-Mancinelli K."/>
            <person name="Lyhne E.K."/>
            <person name="Kogle M.E."/>
            <person name="Barry K."/>
            <person name="Clum A."/>
            <person name="Na H."/>
            <person name="Ledsgaard L."/>
            <person name="Lin J."/>
            <person name="Lipzen A."/>
            <person name="Kuo A."/>
            <person name="Riley R."/>
            <person name="Mondo S."/>
            <person name="Labutti K."/>
            <person name="Haridas S."/>
            <person name="Pangalinan J."/>
            <person name="Salamov A.A."/>
            <person name="Simmons B.A."/>
            <person name="Magnuson J.K."/>
            <person name="Chen J."/>
            <person name="Drula E."/>
            <person name="Henrissat B."/>
            <person name="Wiebenga A."/>
            <person name="Lubbers R.J."/>
            <person name="Gomes A.C."/>
            <person name="Macurrencykelacurrency M.R."/>
            <person name="Stajich J."/>
            <person name="Grigoriev I.V."/>
            <person name="Mortensen U.H."/>
            <person name="De Vries R.P."/>
            <person name="Baker S.E."/>
            <person name="Andersen M.R."/>
        </authorList>
    </citation>
    <scope>NUCLEOTIDE SEQUENCE [LARGE SCALE GENOMIC DNA]</scope>
    <source>
        <strain evidence="2 3">CBS 449.75</strain>
    </source>
</reference>
<name>A0ABR4M3Q8_9EURO</name>
<evidence type="ECO:0000313" key="3">
    <source>
        <dbReference type="Proteomes" id="UP001610432"/>
    </source>
</evidence>
<evidence type="ECO:0000313" key="2">
    <source>
        <dbReference type="EMBL" id="KAL2871222.1"/>
    </source>
</evidence>
<dbReference type="PANTHER" id="PTHR38790:SF4">
    <property type="entry name" value="2EXR DOMAIN-CONTAINING PROTEIN"/>
    <property type="match status" value="1"/>
</dbReference>
<dbReference type="EMBL" id="JBFXLQ010000004">
    <property type="protein sequence ID" value="KAL2871222.1"/>
    <property type="molecule type" value="Genomic_DNA"/>
</dbReference>
<dbReference type="Pfam" id="PF24864">
    <property type="entry name" value="DUF7730"/>
    <property type="match status" value="1"/>
</dbReference>
<dbReference type="PANTHER" id="PTHR38790">
    <property type="entry name" value="2EXR DOMAIN-CONTAINING PROTEIN-RELATED"/>
    <property type="match status" value="1"/>
</dbReference>
<proteinExistence type="predicted"/>
<protein>
    <recommendedName>
        <fullName evidence="1">DUF7730 domain-containing protein</fullName>
    </recommendedName>
</protein>
<organism evidence="2 3">
    <name type="scientific">Aspergillus lucknowensis</name>
    <dbReference type="NCBI Taxonomy" id="176173"/>
    <lineage>
        <taxon>Eukaryota</taxon>
        <taxon>Fungi</taxon>
        <taxon>Dikarya</taxon>
        <taxon>Ascomycota</taxon>
        <taxon>Pezizomycotina</taxon>
        <taxon>Eurotiomycetes</taxon>
        <taxon>Eurotiomycetidae</taxon>
        <taxon>Eurotiales</taxon>
        <taxon>Aspergillaceae</taxon>
        <taxon>Aspergillus</taxon>
        <taxon>Aspergillus subgen. Nidulantes</taxon>
    </lineage>
</organism>
<gene>
    <name evidence="2" type="ORF">BJX67DRAFT_343838</name>
</gene>
<sequence>MKTESSFLTKLPLDIRLRIYRHVLSQGTVHFLEEKGYMFYVFCDEGSAHPTKTCRSVVRTYSPLRYWGMALDNISEFGWGNPYLPPDVVSRGEVPLLRVCRQVHAEALSVLYAGAVFQVDDLETWVRFAGHLGPEKLALVRSLRVDWYPDMGRQGAQGPQRVFKPGRVFWEIVATQMPGLRELAVDINYGQRTVLRDLDAEWHLPLHEVRGLQSFTLTISDAIDRKDGPVYPETVLLTDHLRQVMCSQRDEGMHSQPVRLDSDFGLRPWYSGWRSGYRTDKP</sequence>
<accession>A0ABR4M3Q8</accession>
<dbReference type="RefSeq" id="XP_070890201.1">
    <property type="nucleotide sequence ID" value="XM_071028196.1"/>
</dbReference>
<keyword evidence="3" id="KW-1185">Reference proteome</keyword>
<dbReference type="GeneID" id="98143268"/>
<comment type="caution">
    <text evidence="2">The sequence shown here is derived from an EMBL/GenBank/DDBJ whole genome shotgun (WGS) entry which is preliminary data.</text>
</comment>